<gene>
    <name evidence="1" type="ORF">ADA01nite_40340</name>
</gene>
<dbReference type="Proteomes" id="UP000321157">
    <property type="component" value="Unassembled WGS sequence"/>
</dbReference>
<comment type="caution">
    <text evidence="1">The sequence shown here is derived from an EMBL/GenBank/DDBJ whole genome shotgun (WGS) entry which is preliminary data.</text>
</comment>
<protein>
    <submittedName>
        <fullName evidence="1">Uncharacterized protein</fullName>
    </submittedName>
</protein>
<dbReference type="AlphaFoldDB" id="A0A511VCI8"/>
<sequence>MLSKNEIQVRIDEHASEKISLQDEEFSLQNSKNLTAIPEITTEITNREKREEEEGSVWCYQKEKYV</sequence>
<name>A0A511VCI8_9BACL</name>
<proteinExistence type="predicted"/>
<keyword evidence="2" id="KW-1185">Reference proteome</keyword>
<dbReference type="EMBL" id="BJXX01000202">
    <property type="protein sequence ID" value="GEN36574.1"/>
    <property type="molecule type" value="Genomic_DNA"/>
</dbReference>
<accession>A0A511VCI8</accession>
<evidence type="ECO:0000313" key="1">
    <source>
        <dbReference type="EMBL" id="GEN36574.1"/>
    </source>
</evidence>
<evidence type="ECO:0000313" key="2">
    <source>
        <dbReference type="Proteomes" id="UP000321157"/>
    </source>
</evidence>
<organism evidence="1 2">
    <name type="scientific">Aneurinibacillus danicus</name>
    <dbReference type="NCBI Taxonomy" id="267746"/>
    <lineage>
        <taxon>Bacteria</taxon>
        <taxon>Bacillati</taxon>
        <taxon>Bacillota</taxon>
        <taxon>Bacilli</taxon>
        <taxon>Bacillales</taxon>
        <taxon>Paenibacillaceae</taxon>
        <taxon>Aneurinibacillus group</taxon>
        <taxon>Aneurinibacillus</taxon>
    </lineage>
</organism>
<reference evidence="1 2" key="1">
    <citation type="submission" date="2019-07" db="EMBL/GenBank/DDBJ databases">
        <title>Whole genome shotgun sequence of Aneurinibacillus danicus NBRC 102444.</title>
        <authorList>
            <person name="Hosoyama A."/>
            <person name="Uohara A."/>
            <person name="Ohji S."/>
            <person name="Ichikawa N."/>
        </authorList>
    </citation>
    <scope>NUCLEOTIDE SEQUENCE [LARGE SCALE GENOMIC DNA]</scope>
    <source>
        <strain evidence="1 2">NBRC 102444</strain>
    </source>
</reference>